<keyword evidence="5" id="KW-1185">Reference proteome</keyword>
<evidence type="ECO:0000313" key="4">
    <source>
        <dbReference type="EMBL" id="OXA48863.1"/>
    </source>
</evidence>
<feature type="region of interest" description="Disordered" evidence="2">
    <location>
        <begin position="595"/>
        <end position="655"/>
    </location>
</feature>
<keyword evidence="3" id="KW-0812">Transmembrane</keyword>
<comment type="caution">
    <text evidence="4">The sequence shown here is derived from an EMBL/GenBank/DDBJ whole genome shotgun (WGS) entry which is preliminary data.</text>
</comment>
<feature type="region of interest" description="Disordered" evidence="2">
    <location>
        <begin position="416"/>
        <end position="436"/>
    </location>
</feature>
<sequence>MESISPVIVLLNRNTKQFELSETVNDFEIKNMSKSKIIKKCSICGSSSLGHRPMTKKQLCSFRQLVKSCWNRKSLPICDPCRQHLNQLIKLMEEMDQLTVAMEALVKLIKLKMKYQEIARRKSDSGPDYLNDETSLSSNEKEEALILDKHAENLASDDHVNDDVKPLILNYEDDDLDSYEEQRVIKEEIILPPDKRPEITCKKPGPLSKTRKRKRDDCTVLDNVKSEMKDEDMSSFVKVEEENVENWALFSFSDNELDQGVDTEMILPDDNVNNNGIPTNAPLQVAPFTLTLPVTLPGNHYQILLGSTSFHSVPNKPSVTSPFNSPDFSQNDQFITETTEAFLPSYYSTGDLHSTSSVQTAKIIRPNTIPPLPTQSAHLFTLGKRFIPDSEAVCPNCGTRSRDLHFCEYFMDEASSSKQTSGSGNEDNNDGESKGDEIQVVSDKLAPAPSNFSPDTKITLQCRTINVGTYQLQAAVIVLLNRNTKQFELSETVNDFEIKNMSKSKIIKKCSICGSSSLGHRPIRKKQLCSFRQLVKCRGNRKSLPTCDPCRQHLDQLIKLKEEINQLTVAMEALAKLIKLKMKYQEIAGRKSDSDLDVLNDEDETNSSSTLSADEQEAETLDTDKDENPASDDDDVKPVIVNYEDDDPADPSYLTEGRKVREEIIWKPEIKYKRPGPWSKTRKNGTVVENAKEGKTKSTESEDMSSFLKLELKEEEEQNVENWALCSFSDQGSDRDTEMILPDDNDNKNGIPKRTRDQFITQAETTEAFLPSDYSTGGDLPSKNCSTLDPETAPPTIIRVQPPQNIIRLLPTTSGQRERFITEAVCPKCGTRSRDLQYCEYCKARLSNSTKTVNIKEFKKTDTEKHVDLDESLCKRPTKKLKSSLPENGTQSSSNSEIVKIIKVPHQKPYENLLVDAFSSKHGGNEGDNLGVSQESNLDEDDDEIQVVSEKLAPTVRKPAPSNFSPDTKITLQCRTINVGTYRAQAAESPHYLLLFQLMDTRHAFGPNITDSPGNETIEANKAIDLEVGQCGKAVFIAYSNSLLVELEYFRVMFPQKQFYSGKIFHGELGGWRFADIGYSKVMTYFLNIVESGIYKRLWEEGLDRVIKSIGSIVNKTSKIKENDAMPMTDGVTTLFYVCVIVIAFAILVLTVESRSIVFTHTIVMIKTVRMFLAFKLFKIYDYCFNISSSERAMY</sequence>
<proteinExistence type="predicted"/>
<evidence type="ECO:0000256" key="2">
    <source>
        <dbReference type="SAM" id="MobiDB-lite"/>
    </source>
</evidence>
<keyword evidence="1" id="KW-0175">Coiled coil</keyword>
<feature type="region of interest" description="Disordered" evidence="2">
    <location>
        <begin position="196"/>
        <end position="215"/>
    </location>
</feature>
<feature type="compositionally biased region" description="Polar residues" evidence="2">
    <location>
        <begin position="416"/>
        <end position="426"/>
    </location>
</feature>
<accession>A0A226DUF4</accession>
<name>A0A226DUF4_FOLCA</name>
<feature type="coiled-coil region" evidence="1">
    <location>
        <begin position="550"/>
        <end position="577"/>
    </location>
</feature>
<feature type="coiled-coil region" evidence="1">
    <location>
        <begin position="81"/>
        <end position="108"/>
    </location>
</feature>
<evidence type="ECO:0000256" key="1">
    <source>
        <dbReference type="SAM" id="Coils"/>
    </source>
</evidence>
<feature type="compositionally biased region" description="Acidic residues" evidence="2">
    <location>
        <begin position="595"/>
        <end position="605"/>
    </location>
</feature>
<dbReference type="Proteomes" id="UP000198287">
    <property type="component" value="Unassembled WGS sequence"/>
</dbReference>
<evidence type="ECO:0000313" key="5">
    <source>
        <dbReference type="Proteomes" id="UP000198287"/>
    </source>
</evidence>
<keyword evidence="3" id="KW-0472">Membrane</keyword>
<keyword evidence="3" id="KW-1133">Transmembrane helix</keyword>
<reference evidence="4 5" key="1">
    <citation type="submission" date="2015-12" db="EMBL/GenBank/DDBJ databases">
        <title>The genome of Folsomia candida.</title>
        <authorList>
            <person name="Faddeeva A."/>
            <person name="Derks M.F."/>
            <person name="Anvar Y."/>
            <person name="Smit S."/>
            <person name="Van Straalen N."/>
            <person name="Roelofs D."/>
        </authorList>
    </citation>
    <scope>NUCLEOTIDE SEQUENCE [LARGE SCALE GENOMIC DNA]</scope>
    <source>
        <strain evidence="4 5">VU population</strain>
        <tissue evidence="4">Whole body</tissue>
    </source>
</reference>
<organism evidence="4 5">
    <name type="scientific">Folsomia candida</name>
    <name type="common">Springtail</name>
    <dbReference type="NCBI Taxonomy" id="158441"/>
    <lineage>
        <taxon>Eukaryota</taxon>
        <taxon>Metazoa</taxon>
        <taxon>Ecdysozoa</taxon>
        <taxon>Arthropoda</taxon>
        <taxon>Hexapoda</taxon>
        <taxon>Collembola</taxon>
        <taxon>Entomobryomorpha</taxon>
        <taxon>Isotomoidea</taxon>
        <taxon>Isotomidae</taxon>
        <taxon>Proisotominae</taxon>
        <taxon>Folsomia</taxon>
    </lineage>
</organism>
<dbReference type="AlphaFoldDB" id="A0A226DUF4"/>
<feature type="transmembrane region" description="Helical" evidence="3">
    <location>
        <begin position="1134"/>
        <end position="1152"/>
    </location>
</feature>
<protein>
    <submittedName>
        <fullName evidence="4">Uncharacterized protein</fullName>
    </submittedName>
</protein>
<evidence type="ECO:0000256" key="3">
    <source>
        <dbReference type="SAM" id="Phobius"/>
    </source>
</evidence>
<dbReference type="EMBL" id="LNIX01000011">
    <property type="protein sequence ID" value="OXA48863.1"/>
    <property type="molecule type" value="Genomic_DNA"/>
</dbReference>
<gene>
    <name evidence="4" type="ORF">Fcan01_16583</name>
</gene>